<keyword evidence="6 11" id="KW-0812">Transmembrane</keyword>
<feature type="domain" description="NADH:quinone oxidoreductase/Mrp antiporter transmembrane" evidence="12">
    <location>
        <begin position="15"/>
        <end position="210"/>
    </location>
</feature>
<comment type="catalytic activity">
    <reaction evidence="10">
        <text>a ubiquinone + NADH + 5 H(+)(in) = a ubiquinol + NAD(+) + 4 H(+)(out)</text>
        <dbReference type="Rhea" id="RHEA:29091"/>
        <dbReference type="Rhea" id="RHEA-COMP:9565"/>
        <dbReference type="Rhea" id="RHEA-COMP:9566"/>
        <dbReference type="ChEBI" id="CHEBI:15378"/>
        <dbReference type="ChEBI" id="CHEBI:16389"/>
        <dbReference type="ChEBI" id="CHEBI:17976"/>
        <dbReference type="ChEBI" id="CHEBI:57540"/>
        <dbReference type="ChEBI" id="CHEBI:57945"/>
        <dbReference type="EC" id="7.1.1.2"/>
    </reaction>
</comment>
<evidence type="ECO:0000256" key="11">
    <source>
        <dbReference type="SAM" id="Phobius"/>
    </source>
</evidence>
<evidence type="ECO:0000256" key="4">
    <source>
        <dbReference type="ARBA" id="ARBA00012944"/>
    </source>
</evidence>
<feature type="transmembrane region" description="Helical" evidence="11">
    <location>
        <begin position="84"/>
        <end position="106"/>
    </location>
</feature>
<evidence type="ECO:0000313" key="14">
    <source>
        <dbReference type="Proteomes" id="UP000076420"/>
    </source>
</evidence>
<evidence type="ECO:0000256" key="9">
    <source>
        <dbReference type="ARBA" id="ARBA00031025"/>
    </source>
</evidence>
<gene>
    <name evidence="13" type="primary">106074246</name>
</gene>
<evidence type="ECO:0000256" key="8">
    <source>
        <dbReference type="ARBA" id="ARBA00023136"/>
    </source>
</evidence>
<dbReference type="Proteomes" id="UP000076420">
    <property type="component" value="Unassembled WGS sequence"/>
</dbReference>
<dbReference type="VEuPathDB" id="VectorBase:BGLB038706"/>
<feature type="transmembrane region" description="Helical" evidence="11">
    <location>
        <begin position="20"/>
        <end position="43"/>
    </location>
</feature>
<comment type="similarity">
    <text evidence="3">Belongs to the complex I subunit 4 family.</text>
</comment>
<evidence type="ECO:0000313" key="13">
    <source>
        <dbReference type="EnsemblMetazoa" id="BGLB038706-PA"/>
    </source>
</evidence>
<protein>
    <recommendedName>
        <fullName evidence="5">NADH-ubiquinone oxidoreductase chain 4</fullName>
        <ecNumber evidence="4">7.1.1.2</ecNumber>
    </recommendedName>
    <alternativeName>
        <fullName evidence="9">NADH dehydrogenase subunit 4</fullName>
    </alternativeName>
</protein>
<evidence type="ECO:0000256" key="2">
    <source>
        <dbReference type="ARBA" id="ARBA00004141"/>
    </source>
</evidence>
<evidence type="ECO:0000259" key="12">
    <source>
        <dbReference type="Pfam" id="PF00361"/>
    </source>
</evidence>
<dbReference type="GO" id="GO:0008137">
    <property type="term" value="F:NADH dehydrogenase (ubiquinone) activity"/>
    <property type="evidence" value="ECO:0007669"/>
    <property type="project" value="UniProtKB-EC"/>
</dbReference>
<evidence type="ECO:0000256" key="5">
    <source>
        <dbReference type="ARBA" id="ARBA00021006"/>
    </source>
</evidence>
<dbReference type="InterPro" id="IPR001750">
    <property type="entry name" value="ND/Mrp_TM"/>
</dbReference>
<comment type="subcellular location">
    <subcellularLocation>
        <location evidence="2">Membrane</location>
        <topology evidence="2">Multi-pass membrane protein</topology>
    </subcellularLocation>
</comment>
<evidence type="ECO:0000256" key="3">
    <source>
        <dbReference type="ARBA" id="ARBA00009025"/>
    </source>
</evidence>
<dbReference type="EC" id="7.1.1.2" evidence="4"/>
<dbReference type="EnsemblMetazoa" id="BGLB038706-RA">
    <property type="protein sequence ID" value="BGLB038706-PA"/>
    <property type="gene ID" value="BGLB038706"/>
</dbReference>
<dbReference type="GO" id="GO:0003954">
    <property type="term" value="F:NADH dehydrogenase activity"/>
    <property type="evidence" value="ECO:0007669"/>
    <property type="project" value="TreeGrafter"/>
</dbReference>
<proteinExistence type="inferred from homology"/>
<dbReference type="PANTHER" id="PTHR43507">
    <property type="entry name" value="NADH-UBIQUINONE OXIDOREDUCTASE CHAIN 4"/>
    <property type="match status" value="1"/>
</dbReference>
<dbReference type="InterPro" id="IPR010227">
    <property type="entry name" value="NADH_Q_OxRdtase_chainM/4"/>
</dbReference>
<organism evidence="13 14">
    <name type="scientific">Biomphalaria glabrata</name>
    <name type="common">Bloodfluke planorb</name>
    <name type="synonym">Freshwater snail</name>
    <dbReference type="NCBI Taxonomy" id="6526"/>
    <lineage>
        <taxon>Eukaryota</taxon>
        <taxon>Metazoa</taxon>
        <taxon>Spiralia</taxon>
        <taxon>Lophotrochozoa</taxon>
        <taxon>Mollusca</taxon>
        <taxon>Gastropoda</taxon>
        <taxon>Heterobranchia</taxon>
        <taxon>Euthyneura</taxon>
        <taxon>Panpulmonata</taxon>
        <taxon>Hygrophila</taxon>
        <taxon>Lymnaeoidea</taxon>
        <taxon>Planorbidae</taxon>
        <taxon>Biomphalaria</taxon>
    </lineage>
</organism>
<reference evidence="13" key="1">
    <citation type="submission" date="2020-05" db="UniProtKB">
        <authorList>
            <consortium name="EnsemblMetazoa"/>
        </authorList>
    </citation>
    <scope>IDENTIFICATION</scope>
    <source>
        <strain evidence="13">BB02</strain>
    </source>
</reference>
<dbReference type="KEGG" id="bgt:106074246"/>
<feature type="transmembrane region" description="Helical" evidence="11">
    <location>
        <begin position="113"/>
        <end position="131"/>
    </location>
</feature>
<dbReference type="GO" id="GO:0015990">
    <property type="term" value="P:electron transport coupled proton transport"/>
    <property type="evidence" value="ECO:0007669"/>
    <property type="project" value="TreeGrafter"/>
</dbReference>
<sequence length="212" mass="22993">MHDIFDVGVAISTLSKDKKLIIWIALFIAFAIKMPVFPLHSWLPDSHSNATIPGSVLLAAIVLKLGPYGMLRFIVPFFHEINQIASPTLSFIGAIGVVYGAIAAFSQNDIKKIIAYSSISHMGFITSGMFINNTNALMGSIFQMISHGLSSAALFFCTGFLYSRVKSRKTEDYGGLFHITPKLAGLFTVFMFSAIGVPGTSGFISEFLIILG</sequence>
<accession>A0A2C9M5A9</accession>
<dbReference type="AlphaFoldDB" id="A0A2C9M5A9"/>
<evidence type="ECO:0000256" key="7">
    <source>
        <dbReference type="ARBA" id="ARBA00022989"/>
    </source>
</evidence>
<dbReference type="GO" id="GO:0048039">
    <property type="term" value="F:ubiquinone binding"/>
    <property type="evidence" value="ECO:0007669"/>
    <property type="project" value="TreeGrafter"/>
</dbReference>
<dbReference type="InterPro" id="IPR003918">
    <property type="entry name" value="NADH_UbQ_OxRdtase"/>
</dbReference>
<dbReference type="PRINTS" id="PR01437">
    <property type="entry name" value="NUOXDRDTASE4"/>
</dbReference>
<dbReference type="STRING" id="6526.A0A2C9M5A9"/>
<comment type="function">
    <text evidence="1">Core subunit of the mitochondrial membrane respiratory chain NADH dehydrogenase (Complex I) that is believed to belong to the minimal assembly required for catalysis. Complex I functions in the transfer of electrons from NADH to the respiratory chain. The immediate electron acceptor for the enzyme is believed to be ubiquinone.</text>
</comment>
<keyword evidence="7 11" id="KW-1133">Transmembrane helix</keyword>
<keyword evidence="8 11" id="KW-0472">Membrane</keyword>
<dbReference type="NCBIfam" id="TIGR01972">
    <property type="entry name" value="NDH_I_M"/>
    <property type="match status" value="1"/>
</dbReference>
<evidence type="ECO:0000256" key="10">
    <source>
        <dbReference type="ARBA" id="ARBA00049551"/>
    </source>
</evidence>
<dbReference type="GO" id="GO:0042773">
    <property type="term" value="P:ATP synthesis coupled electron transport"/>
    <property type="evidence" value="ECO:0007669"/>
    <property type="project" value="InterPro"/>
</dbReference>
<dbReference type="Pfam" id="PF00361">
    <property type="entry name" value="Proton_antipo_M"/>
    <property type="match status" value="1"/>
</dbReference>
<feature type="transmembrane region" description="Helical" evidence="11">
    <location>
        <begin position="183"/>
        <end position="211"/>
    </location>
</feature>
<feature type="transmembrane region" description="Helical" evidence="11">
    <location>
        <begin position="55"/>
        <end position="78"/>
    </location>
</feature>
<evidence type="ECO:0000256" key="1">
    <source>
        <dbReference type="ARBA" id="ARBA00003257"/>
    </source>
</evidence>
<dbReference type="GO" id="GO:0016020">
    <property type="term" value="C:membrane"/>
    <property type="evidence" value="ECO:0007669"/>
    <property type="project" value="UniProtKB-SubCell"/>
</dbReference>
<dbReference type="PANTHER" id="PTHR43507:SF1">
    <property type="entry name" value="NADH-UBIQUINONE OXIDOREDUCTASE CHAIN 4"/>
    <property type="match status" value="1"/>
</dbReference>
<evidence type="ECO:0000256" key="6">
    <source>
        <dbReference type="ARBA" id="ARBA00022692"/>
    </source>
</evidence>
<name>A0A2C9M5A9_BIOGL</name>
<feature type="transmembrane region" description="Helical" evidence="11">
    <location>
        <begin position="137"/>
        <end position="162"/>
    </location>
</feature>